<dbReference type="SUPFAM" id="SSF56349">
    <property type="entry name" value="DNA breaking-rejoining enzymes"/>
    <property type="match status" value="1"/>
</dbReference>
<comment type="caution">
    <text evidence="5">The sequence shown here is derived from an EMBL/GenBank/DDBJ whole genome shotgun (WGS) entry which is preliminary data.</text>
</comment>
<dbReference type="Pfam" id="PF00589">
    <property type="entry name" value="Phage_integrase"/>
    <property type="match status" value="1"/>
</dbReference>
<dbReference type="InterPro" id="IPR050090">
    <property type="entry name" value="Tyrosine_recombinase_XerCD"/>
</dbReference>
<dbReference type="InterPro" id="IPR011010">
    <property type="entry name" value="DNA_brk_join_enz"/>
</dbReference>
<dbReference type="Proteomes" id="UP000006402">
    <property type="component" value="Unassembled WGS sequence"/>
</dbReference>
<keyword evidence="2" id="KW-0238">DNA-binding</keyword>
<accession>A0AAV3GTG0</accession>
<sequence>MKTMWIETKTDKNGKKVYKYNERYIDPKTRKRKKVSITYKNKSRETQKVALLELNKKIDIKLNEKTLHKPDLTFHELVEEWLVIYKRQVKESTYYPTNNILNTIKKKIPETYIVSGINTIDLNNIFEDMIYKDDLSNKYVSVIKSKLNLLFSYAMKKGYVEKNPIDEVVIDYKRESKTIKIKDKFLEDDEYNRLVDFTTSHNKRYSLLFQWLYLTGMRSGEAIALSKDDVHITNNNASVVINGTMMYRERSIADMKKSDSTKTAAGMREIDLPKKAIAIYNELLELNPNGQFLFQTTKGTPFQLTAINTYLRSHKADMKIDKKLSSHIFRHTHISKLAELGTPLYAIQDRVGHENSDITEKIYLHVTKGVKEKLKEDIEKL</sequence>
<evidence type="ECO:0000256" key="1">
    <source>
        <dbReference type="ARBA" id="ARBA00008857"/>
    </source>
</evidence>
<protein>
    <submittedName>
        <fullName evidence="5">Site-specific recombinase, phage integrase family</fullName>
    </submittedName>
</protein>
<dbReference type="InterPro" id="IPR002104">
    <property type="entry name" value="Integrase_catalytic"/>
</dbReference>
<evidence type="ECO:0000256" key="3">
    <source>
        <dbReference type="ARBA" id="ARBA00023172"/>
    </source>
</evidence>
<keyword evidence="3" id="KW-0233">DNA recombination</keyword>
<evidence type="ECO:0000259" key="4">
    <source>
        <dbReference type="PROSITE" id="PS51898"/>
    </source>
</evidence>
<dbReference type="GO" id="GO:0015074">
    <property type="term" value="P:DNA integration"/>
    <property type="evidence" value="ECO:0007669"/>
    <property type="project" value="InterPro"/>
</dbReference>
<name>A0AAV3GTG0_ENTFC</name>
<gene>
    <name evidence="5" type="ORF">HMPREF1378_02413</name>
</gene>
<dbReference type="Gene3D" id="1.10.150.130">
    <property type="match status" value="1"/>
</dbReference>
<dbReference type="GO" id="GO:0006310">
    <property type="term" value="P:DNA recombination"/>
    <property type="evidence" value="ECO:0007669"/>
    <property type="project" value="UniProtKB-KW"/>
</dbReference>
<dbReference type="EMBL" id="AMAH01000174">
    <property type="protein sequence ID" value="EJX50302.1"/>
    <property type="molecule type" value="Genomic_DNA"/>
</dbReference>
<feature type="domain" description="Tyr recombinase" evidence="4">
    <location>
        <begin position="181"/>
        <end position="376"/>
    </location>
</feature>
<reference evidence="5 6" key="1">
    <citation type="submission" date="2012-04" db="EMBL/GenBank/DDBJ databases">
        <authorList>
            <person name="Weinstock G."/>
            <person name="Sodergren E."/>
            <person name="Lobos E.A."/>
            <person name="Fulton L."/>
            <person name="Fulton R."/>
            <person name="Courtney L."/>
            <person name="Fronick C."/>
            <person name="O'Laughlin M."/>
            <person name="Godfrey J."/>
            <person name="Wilson R.M."/>
            <person name="Miner T."/>
            <person name="Farmer C."/>
            <person name="Delehaunty K."/>
            <person name="Cordes M."/>
            <person name="Minx P."/>
            <person name="Tomlinson C."/>
            <person name="Chen J."/>
            <person name="Wollam A."/>
            <person name="Pepin K.H."/>
            <person name="Bhonagiri V."/>
            <person name="Zhang X."/>
            <person name="Suruliraj S."/>
            <person name="Warren W."/>
            <person name="Mitreva M."/>
            <person name="Mardis E.R."/>
            <person name="Wilson R.K."/>
        </authorList>
    </citation>
    <scope>NUCLEOTIDE SEQUENCE [LARGE SCALE GENOMIC DNA]</scope>
    <source>
        <strain evidence="5 6">R496</strain>
    </source>
</reference>
<dbReference type="InterPro" id="IPR013762">
    <property type="entry name" value="Integrase-like_cat_sf"/>
</dbReference>
<dbReference type="InterPro" id="IPR010998">
    <property type="entry name" value="Integrase_recombinase_N"/>
</dbReference>
<proteinExistence type="inferred from homology"/>
<comment type="similarity">
    <text evidence="1">Belongs to the 'phage' integrase family.</text>
</comment>
<evidence type="ECO:0000313" key="6">
    <source>
        <dbReference type="Proteomes" id="UP000006402"/>
    </source>
</evidence>
<dbReference type="PANTHER" id="PTHR30349">
    <property type="entry name" value="PHAGE INTEGRASE-RELATED"/>
    <property type="match status" value="1"/>
</dbReference>
<evidence type="ECO:0000313" key="5">
    <source>
        <dbReference type="EMBL" id="EJX50302.1"/>
    </source>
</evidence>
<organism evidence="5 6">
    <name type="scientific">Enterococcus faecium R496</name>
    <dbReference type="NCBI Taxonomy" id="1134836"/>
    <lineage>
        <taxon>Bacteria</taxon>
        <taxon>Bacillati</taxon>
        <taxon>Bacillota</taxon>
        <taxon>Bacilli</taxon>
        <taxon>Lactobacillales</taxon>
        <taxon>Enterococcaceae</taxon>
        <taxon>Enterococcus</taxon>
    </lineage>
</organism>
<dbReference type="Gene3D" id="1.10.443.10">
    <property type="entry name" value="Intergrase catalytic core"/>
    <property type="match status" value="1"/>
</dbReference>
<evidence type="ECO:0000256" key="2">
    <source>
        <dbReference type="ARBA" id="ARBA00023125"/>
    </source>
</evidence>
<dbReference type="AlphaFoldDB" id="A0AAV3GTG0"/>
<dbReference type="GO" id="GO:0003677">
    <property type="term" value="F:DNA binding"/>
    <property type="evidence" value="ECO:0007669"/>
    <property type="project" value="UniProtKB-KW"/>
</dbReference>
<dbReference type="PROSITE" id="PS51898">
    <property type="entry name" value="TYR_RECOMBINASE"/>
    <property type="match status" value="1"/>
</dbReference>
<dbReference type="PANTHER" id="PTHR30349:SF64">
    <property type="entry name" value="PROPHAGE INTEGRASE INTD-RELATED"/>
    <property type="match status" value="1"/>
</dbReference>
<dbReference type="CDD" id="cd01189">
    <property type="entry name" value="INT_ICEBs1_C_like"/>
    <property type="match status" value="1"/>
</dbReference>